<keyword evidence="6" id="KW-0238">DNA-binding</keyword>
<dbReference type="RefSeq" id="WP_016525639.1">
    <property type="nucleotide sequence ID" value="NZ_KE332518.1"/>
</dbReference>
<evidence type="ECO:0000256" key="7">
    <source>
        <dbReference type="ARBA" id="ARBA00023163"/>
    </source>
</evidence>
<reference evidence="8 9" key="1">
    <citation type="submission" date="2013-04" db="EMBL/GenBank/DDBJ databases">
        <title>The Genome Sequence of Treponema maltophilum ATCC 51939.</title>
        <authorList>
            <consortium name="The Broad Institute Genomics Platform"/>
            <person name="Earl A."/>
            <person name="Ward D."/>
            <person name="Feldgarden M."/>
            <person name="Gevers D."/>
            <person name="Leonetti C."/>
            <person name="Blanton J.M."/>
            <person name="Dewhirst F.E."/>
            <person name="Izard J."/>
            <person name="Walker B."/>
            <person name="Young S."/>
            <person name="Zeng Q."/>
            <person name="Gargeya S."/>
            <person name="Fitzgerald M."/>
            <person name="Haas B."/>
            <person name="Abouelleil A."/>
            <person name="Allen A.W."/>
            <person name="Alvarado L."/>
            <person name="Arachchi H.M."/>
            <person name="Berlin A.M."/>
            <person name="Chapman S.B."/>
            <person name="Gainer-Dewar J."/>
            <person name="Goldberg J."/>
            <person name="Griggs A."/>
            <person name="Gujja S."/>
            <person name="Hansen M."/>
            <person name="Howarth C."/>
            <person name="Imamovic A."/>
            <person name="Ireland A."/>
            <person name="Larimer J."/>
            <person name="McCowan C."/>
            <person name="Murphy C."/>
            <person name="Pearson M."/>
            <person name="Poon T.W."/>
            <person name="Priest M."/>
            <person name="Roberts A."/>
            <person name="Saif S."/>
            <person name="Shea T."/>
            <person name="Sisk P."/>
            <person name="Sykes S."/>
            <person name="Wortman J."/>
            <person name="Nusbaum C."/>
            <person name="Birren B."/>
        </authorList>
    </citation>
    <scope>NUCLEOTIDE SEQUENCE [LARGE SCALE GENOMIC DNA]</scope>
    <source>
        <strain evidence="8 9">ATCC 51939</strain>
    </source>
</reference>
<dbReference type="EMBL" id="ATFF01000006">
    <property type="protein sequence ID" value="EPF31028.1"/>
    <property type="molecule type" value="Genomic_DNA"/>
</dbReference>
<organism evidence="8 9">
    <name type="scientific">Treponema maltophilum ATCC 51939</name>
    <dbReference type="NCBI Taxonomy" id="1125699"/>
    <lineage>
        <taxon>Bacteria</taxon>
        <taxon>Pseudomonadati</taxon>
        <taxon>Spirochaetota</taxon>
        <taxon>Spirochaetia</taxon>
        <taxon>Spirochaetales</taxon>
        <taxon>Treponemataceae</taxon>
        <taxon>Treponema</taxon>
    </lineage>
</organism>
<dbReference type="InterPro" id="IPR038116">
    <property type="entry name" value="TrpR-like_sf"/>
</dbReference>
<dbReference type="PANTHER" id="PTHR38025">
    <property type="entry name" value="TRP OPERON REPRESSOR"/>
    <property type="match status" value="1"/>
</dbReference>
<evidence type="ECO:0000256" key="6">
    <source>
        <dbReference type="ARBA" id="ARBA00023125"/>
    </source>
</evidence>
<dbReference type="PANTHER" id="PTHR38025:SF1">
    <property type="entry name" value="TRP OPERON REPRESSOR"/>
    <property type="match status" value="1"/>
</dbReference>
<dbReference type="Pfam" id="PF01371">
    <property type="entry name" value="Trp_repressor"/>
    <property type="match status" value="1"/>
</dbReference>
<dbReference type="OrthoDB" id="370734at2"/>
<keyword evidence="5" id="KW-0805">Transcription regulation</keyword>
<evidence type="ECO:0000313" key="8">
    <source>
        <dbReference type="EMBL" id="EPF31028.1"/>
    </source>
</evidence>
<dbReference type="Gene3D" id="1.10.1270.10">
    <property type="entry name" value="TrpR-like"/>
    <property type="match status" value="1"/>
</dbReference>
<sequence length="121" mass="13883">MSDTEKCKEVHTDTDVVRIRDEGLHELCATIAGMTSARDVEDFFGCLFTEAEREDLAKRWLLVREIDRGTTQREIARMFKMSLCKITRGAKELKKDGSAFRKVLDLLKSDSLKKERLNGTK</sequence>
<dbReference type="InterPro" id="IPR013335">
    <property type="entry name" value="Trp_repress_bac"/>
</dbReference>
<comment type="subcellular location">
    <subcellularLocation>
        <location evidence="1">Cytoplasm</location>
    </subcellularLocation>
</comment>
<dbReference type="Proteomes" id="UP000014541">
    <property type="component" value="Unassembled WGS sequence"/>
</dbReference>
<evidence type="ECO:0000256" key="3">
    <source>
        <dbReference type="ARBA" id="ARBA00022490"/>
    </source>
</evidence>
<evidence type="ECO:0000256" key="4">
    <source>
        <dbReference type="ARBA" id="ARBA00022491"/>
    </source>
</evidence>
<dbReference type="eggNOG" id="COG4496">
    <property type="taxonomic scope" value="Bacteria"/>
</dbReference>
<dbReference type="SUPFAM" id="SSF48295">
    <property type="entry name" value="TrpR-like"/>
    <property type="match status" value="1"/>
</dbReference>
<proteinExistence type="inferred from homology"/>
<dbReference type="GO" id="GO:0003700">
    <property type="term" value="F:DNA-binding transcription factor activity"/>
    <property type="evidence" value="ECO:0007669"/>
    <property type="project" value="InterPro"/>
</dbReference>
<keyword evidence="9" id="KW-1185">Reference proteome</keyword>
<comment type="similarity">
    <text evidence="2">Belongs to the TrpR family.</text>
</comment>
<dbReference type="GO" id="GO:0005737">
    <property type="term" value="C:cytoplasm"/>
    <property type="evidence" value="ECO:0007669"/>
    <property type="project" value="UniProtKB-SubCell"/>
</dbReference>
<dbReference type="PATRIC" id="fig|1125699.3.peg.1370"/>
<name>S3JYE2_TREMA</name>
<protein>
    <submittedName>
        <fullName evidence="8">Trp operon repressor</fullName>
    </submittedName>
</protein>
<keyword evidence="4" id="KW-0678">Repressor</keyword>
<evidence type="ECO:0000313" key="9">
    <source>
        <dbReference type="Proteomes" id="UP000014541"/>
    </source>
</evidence>
<comment type="caution">
    <text evidence="8">The sequence shown here is derived from an EMBL/GenBank/DDBJ whole genome shotgun (WGS) entry which is preliminary data.</text>
</comment>
<dbReference type="HOGENOM" id="CLU_147939_2_1_12"/>
<evidence type="ECO:0000256" key="1">
    <source>
        <dbReference type="ARBA" id="ARBA00004496"/>
    </source>
</evidence>
<dbReference type="STRING" id="1125699.HMPREF9194_01357"/>
<dbReference type="GO" id="GO:0043565">
    <property type="term" value="F:sequence-specific DNA binding"/>
    <property type="evidence" value="ECO:0007669"/>
    <property type="project" value="InterPro"/>
</dbReference>
<evidence type="ECO:0000256" key="5">
    <source>
        <dbReference type="ARBA" id="ARBA00023015"/>
    </source>
</evidence>
<dbReference type="InterPro" id="IPR000831">
    <property type="entry name" value="Trp_repress"/>
</dbReference>
<dbReference type="AlphaFoldDB" id="S3JYE2"/>
<accession>S3JYE2</accession>
<evidence type="ECO:0000256" key="2">
    <source>
        <dbReference type="ARBA" id="ARBA00007027"/>
    </source>
</evidence>
<gene>
    <name evidence="8" type="ORF">HMPREF9194_01357</name>
</gene>
<keyword evidence="3" id="KW-0963">Cytoplasm</keyword>
<dbReference type="InterPro" id="IPR010921">
    <property type="entry name" value="Trp_repressor/repl_initiator"/>
</dbReference>
<keyword evidence="7" id="KW-0804">Transcription</keyword>